<accession>A0AAV4JJT0</accession>
<dbReference type="AlphaFoldDB" id="A0AAV4JJT0"/>
<protein>
    <submittedName>
        <fullName evidence="2">Uncharacterized protein</fullName>
    </submittedName>
</protein>
<feature type="region of interest" description="Disordered" evidence="1">
    <location>
        <begin position="104"/>
        <end position="194"/>
    </location>
</feature>
<evidence type="ECO:0000313" key="3">
    <source>
        <dbReference type="Proteomes" id="UP000762676"/>
    </source>
</evidence>
<comment type="caution">
    <text evidence="2">The sequence shown here is derived from an EMBL/GenBank/DDBJ whole genome shotgun (WGS) entry which is preliminary data.</text>
</comment>
<organism evidence="2 3">
    <name type="scientific">Elysia marginata</name>
    <dbReference type="NCBI Taxonomy" id="1093978"/>
    <lineage>
        <taxon>Eukaryota</taxon>
        <taxon>Metazoa</taxon>
        <taxon>Spiralia</taxon>
        <taxon>Lophotrochozoa</taxon>
        <taxon>Mollusca</taxon>
        <taxon>Gastropoda</taxon>
        <taxon>Heterobranchia</taxon>
        <taxon>Euthyneura</taxon>
        <taxon>Panpulmonata</taxon>
        <taxon>Sacoglossa</taxon>
        <taxon>Placobranchoidea</taxon>
        <taxon>Plakobranchidae</taxon>
        <taxon>Elysia</taxon>
    </lineage>
</organism>
<dbReference type="EMBL" id="BMAT01013876">
    <property type="protein sequence ID" value="GFS21953.1"/>
    <property type="molecule type" value="Genomic_DNA"/>
</dbReference>
<evidence type="ECO:0000256" key="1">
    <source>
        <dbReference type="SAM" id="MobiDB-lite"/>
    </source>
</evidence>
<gene>
    <name evidence="2" type="ORF">ElyMa_006938000</name>
</gene>
<feature type="compositionally biased region" description="Acidic residues" evidence="1">
    <location>
        <begin position="163"/>
        <end position="182"/>
    </location>
</feature>
<evidence type="ECO:0000313" key="2">
    <source>
        <dbReference type="EMBL" id="GFS21953.1"/>
    </source>
</evidence>
<keyword evidence="3" id="KW-1185">Reference proteome</keyword>
<reference evidence="2 3" key="1">
    <citation type="journal article" date="2021" name="Elife">
        <title>Chloroplast acquisition without the gene transfer in kleptoplastic sea slugs, Plakobranchus ocellatus.</title>
        <authorList>
            <person name="Maeda T."/>
            <person name="Takahashi S."/>
            <person name="Yoshida T."/>
            <person name="Shimamura S."/>
            <person name="Takaki Y."/>
            <person name="Nagai Y."/>
            <person name="Toyoda A."/>
            <person name="Suzuki Y."/>
            <person name="Arimoto A."/>
            <person name="Ishii H."/>
            <person name="Satoh N."/>
            <person name="Nishiyama T."/>
            <person name="Hasebe M."/>
            <person name="Maruyama T."/>
            <person name="Minagawa J."/>
            <person name="Obokata J."/>
            <person name="Shigenobu S."/>
        </authorList>
    </citation>
    <scope>NUCLEOTIDE SEQUENCE [LARGE SCALE GENOMIC DNA]</scope>
</reference>
<name>A0AAV4JJT0_9GAST</name>
<proteinExistence type="predicted"/>
<feature type="region of interest" description="Disordered" evidence="1">
    <location>
        <begin position="44"/>
        <end position="71"/>
    </location>
</feature>
<sequence length="194" mass="20725">MNELLGWYGLSKMDKADTTKLSLHESYPALRTERDSLLQEDVTSAKSISPEDATTLMPDGEDTLTGDSAATAGTVRGTWTLESVPQAKLPTGKPILPVIKSVKTTTSGAPAELPPRCPDLDTLKSNSPCQESKEVDGDKLTPATTPEPPNDSNNNSDHFGGNEDSDEDDFGDDGDQEDDDMSDEIRNLASPGNT</sequence>
<dbReference type="Proteomes" id="UP000762676">
    <property type="component" value="Unassembled WGS sequence"/>
</dbReference>